<feature type="transmembrane region" description="Helical" evidence="1">
    <location>
        <begin position="436"/>
        <end position="454"/>
    </location>
</feature>
<name>A0A8H3UKP6_VENIN</name>
<evidence type="ECO:0000256" key="1">
    <source>
        <dbReference type="SAM" id="Phobius"/>
    </source>
</evidence>
<proteinExistence type="predicted"/>
<dbReference type="PROSITE" id="PS51405">
    <property type="entry name" value="HEME_HALOPEROXIDASE"/>
    <property type="match status" value="1"/>
</dbReference>
<keyword evidence="1" id="KW-0472">Membrane</keyword>
<dbReference type="SUPFAM" id="SSF47571">
    <property type="entry name" value="Cloroperoxidase"/>
    <property type="match status" value="1"/>
</dbReference>
<dbReference type="Gene3D" id="1.10.489.10">
    <property type="entry name" value="Chloroperoxidase-like"/>
    <property type="match status" value="1"/>
</dbReference>
<reference evidence="3 4" key="1">
    <citation type="submission" date="2019-07" db="EMBL/GenBank/DDBJ databases">
        <title>Venturia inaequalis Genome Resource.</title>
        <authorList>
            <person name="Lichtner F.J."/>
        </authorList>
    </citation>
    <scope>NUCLEOTIDE SEQUENCE [LARGE SCALE GENOMIC DNA]</scope>
    <source>
        <strain evidence="3 4">DMI_063113</strain>
    </source>
</reference>
<dbReference type="Pfam" id="PF11374">
    <property type="entry name" value="DUF3176"/>
    <property type="match status" value="1"/>
</dbReference>
<organism evidence="3 4">
    <name type="scientific">Venturia inaequalis</name>
    <name type="common">Apple scab fungus</name>
    <dbReference type="NCBI Taxonomy" id="5025"/>
    <lineage>
        <taxon>Eukaryota</taxon>
        <taxon>Fungi</taxon>
        <taxon>Dikarya</taxon>
        <taxon>Ascomycota</taxon>
        <taxon>Pezizomycotina</taxon>
        <taxon>Dothideomycetes</taxon>
        <taxon>Pleosporomycetidae</taxon>
        <taxon>Venturiales</taxon>
        <taxon>Venturiaceae</taxon>
        <taxon>Venturia</taxon>
    </lineage>
</organism>
<keyword evidence="4" id="KW-1185">Reference proteome</keyword>
<dbReference type="GO" id="GO:0004601">
    <property type="term" value="F:peroxidase activity"/>
    <property type="evidence" value="ECO:0007669"/>
    <property type="project" value="InterPro"/>
</dbReference>
<evidence type="ECO:0000313" key="3">
    <source>
        <dbReference type="EMBL" id="KAE9972406.1"/>
    </source>
</evidence>
<dbReference type="InterPro" id="IPR036851">
    <property type="entry name" value="Chloroperoxidase-like_sf"/>
</dbReference>
<feature type="transmembrane region" description="Helical" evidence="1">
    <location>
        <begin position="314"/>
        <end position="337"/>
    </location>
</feature>
<comment type="caution">
    <text evidence="3">The sequence shown here is derived from an EMBL/GenBank/DDBJ whole genome shotgun (WGS) entry which is preliminary data.</text>
</comment>
<gene>
    <name evidence="3" type="ORF">EG327_009507</name>
</gene>
<protein>
    <recommendedName>
        <fullName evidence="2">Heme haloperoxidase family profile domain-containing protein</fullName>
    </recommendedName>
</protein>
<sequence>MSTLYSFLTNSIFTIVAQPQPPADHPPIDWNNWSPPGEGDVRSPCPCINALANHNILPHNGKDITKEMAITALKSAVNLGASTANVFAMGGIGSNPEPNAQSFDLNHVAKHSFIEHDVSLTRQDIALGSNCDFDEEVWKGVWHVYVNEVPIGGDKVTSWHSASKARWQRLLKSKKAHEEAGKEWHYGIKEVVLSYGESALLLNVLGKDGIAPLEWIRVLIEEERLPHREGWRPPTSEISQIMMNKAIFNLIAANEHKAEEARIAGLGTLQIMREVDVEKAATINVQETKAPQEHSVSTKADSTSNDKPNRVDTWYLWEIGGIIGSAACICAIIGLLASLNGKKLPVWGATTPEKIVGGTSIPSKTVNVTLNSVISWISTVGKIAILIPITKGLGQLKWVWFAEKERQLADLETFDGATRGLTGSAKLLWKLRGRQFAVIGAIAMILALGFDPFIQNLVHYDTVYMPDPDRPSSIVTANEFDIPEPFGQLGSNAKGRIQSGMYSVSSSLRVPTYSCDTGNCTWIGYNTLGVGVHCADLTSDLVRTCSNDTALQNSVMGAPCNYRLPNGMNLGSDDGHNVFAVNLSRTSIKYSNYSNPLTLVQTIGAFNNEYINASAQVLAAECVLFPAIKKLNSSVGQWYLDNVDPNALVSTSTFTGDYYVEQEISMYDNYTYTSALDDRASAGYHLSSEKHPGINGQTTYSMSNKVVIGVQRYMKTLFQGFVRGNGPSNFTYVAEENAGGSSDALQFLVDPSAGGNCRDSTFFGEFNGSTSVQCTMESISIALTLWMRDSQMTAMVPGDQAAMLNATTGNTIAPITQVNVTWWWISLPIVIWLCSVVMLIGTAYKTKKAHLYNWRTSPLAMAFMQLGREEKQAFTGHGLTEDGLIRRAELMKVQLKVQDGEDILMKKSA</sequence>
<feature type="domain" description="Heme haloperoxidase family profile" evidence="2">
    <location>
        <begin position="29"/>
        <end position="245"/>
    </location>
</feature>
<dbReference type="PANTHER" id="PTHR35394">
    <property type="entry name" value="DUF3176 DOMAIN-CONTAINING PROTEIN"/>
    <property type="match status" value="1"/>
</dbReference>
<keyword evidence="1" id="KW-0812">Transmembrane</keyword>
<dbReference type="EMBL" id="WNWR01000634">
    <property type="protein sequence ID" value="KAE9972406.1"/>
    <property type="molecule type" value="Genomic_DNA"/>
</dbReference>
<dbReference type="InterPro" id="IPR000028">
    <property type="entry name" value="Chloroperoxidase"/>
</dbReference>
<dbReference type="Proteomes" id="UP000490939">
    <property type="component" value="Unassembled WGS sequence"/>
</dbReference>
<dbReference type="InterPro" id="IPR021514">
    <property type="entry name" value="DUF3176"/>
</dbReference>
<dbReference type="AlphaFoldDB" id="A0A8H3UKP6"/>
<feature type="transmembrane region" description="Helical" evidence="1">
    <location>
        <begin position="822"/>
        <end position="844"/>
    </location>
</feature>
<dbReference type="Pfam" id="PF01328">
    <property type="entry name" value="Peroxidase_2"/>
    <property type="match status" value="1"/>
</dbReference>
<evidence type="ECO:0000259" key="2">
    <source>
        <dbReference type="PROSITE" id="PS51405"/>
    </source>
</evidence>
<keyword evidence="1" id="KW-1133">Transmembrane helix</keyword>
<dbReference type="PANTHER" id="PTHR35394:SF5">
    <property type="entry name" value="DUF3176 DOMAIN-CONTAINING PROTEIN"/>
    <property type="match status" value="1"/>
</dbReference>
<accession>A0A8H3UKP6</accession>
<evidence type="ECO:0000313" key="4">
    <source>
        <dbReference type="Proteomes" id="UP000490939"/>
    </source>
</evidence>